<feature type="compositionally biased region" description="Pro residues" evidence="4">
    <location>
        <begin position="195"/>
        <end position="210"/>
    </location>
</feature>
<gene>
    <name evidence="6" type="ORF">LOD99_1094</name>
</gene>
<dbReference type="GO" id="GO:0006357">
    <property type="term" value="P:regulation of transcription by RNA polymerase II"/>
    <property type="evidence" value="ECO:0007669"/>
    <property type="project" value="TreeGrafter"/>
</dbReference>
<evidence type="ECO:0000256" key="3">
    <source>
        <dbReference type="ARBA" id="ARBA00023242"/>
    </source>
</evidence>
<evidence type="ECO:0000256" key="1">
    <source>
        <dbReference type="ARBA" id="ARBA00004123"/>
    </source>
</evidence>
<dbReference type="GO" id="GO:0045893">
    <property type="term" value="P:positive regulation of DNA-templated transcription"/>
    <property type="evidence" value="ECO:0007669"/>
    <property type="project" value="TreeGrafter"/>
</dbReference>
<dbReference type="Proteomes" id="UP001165289">
    <property type="component" value="Unassembled WGS sequence"/>
</dbReference>
<dbReference type="PROSITE" id="PS51011">
    <property type="entry name" value="ARID"/>
    <property type="match status" value="1"/>
</dbReference>
<evidence type="ECO:0000313" key="6">
    <source>
        <dbReference type="EMBL" id="KAI6656294.1"/>
    </source>
</evidence>
<feature type="region of interest" description="Disordered" evidence="4">
    <location>
        <begin position="591"/>
        <end position="661"/>
    </location>
</feature>
<dbReference type="InterPro" id="IPR036431">
    <property type="entry name" value="ARID_dom_sf"/>
</dbReference>
<keyword evidence="3" id="KW-0539">Nucleus</keyword>
<feature type="compositionally biased region" description="Polar residues" evidence="4">
    <location>
        <begin position="514"/>
        <end position="529"/>
    </location>
</feature>
<organism evidence="6 7">
    <name type="scientific">Oopsacas minuta</name>
    <dbReference type="NCBI Taxonomy" id="111878"/>
    <lineage>
        <taxon>Eukaryota</taxon>
        <taxon>Metazoa</taxon>
        <taxon>Porifera</taxon>
        <taxon>Hexactinellida</taxon>
        <taxon>Hexasterophora</taxon>
        <taxon>Lyssacinosida</taxon>
        <taxon>Leucopsacidae</taxon>
        <taxon>Oopsacas</taxon>
    </lineage>
</organism>
<dbReference type="SMART" id="SM01014">
    <property type="entry name" value="ARID"/>
    <property type="match status" value="1"/>
</dbReference>
<accession>A0AAV7K4X6</accession>
<dbReference type="GO" id="GO:0005654">
    <property type="term" value="C:nucleoplasm"/>
    <property type="evidence" value="ECO:0007669"/>
    <property type="project" value="TreeGrafter"/>
</dbReference>
<proteinExistence type="predicted"/>
<feature type="region of interest" description="Disordered" evidence="4">
    <location>
        <begin position="431"/>
        <end position="533"/>
    </location>
</feature>
<dbReference type="Pfam" id="PF01388">
    <property type="entry name" value="ARID"/>
    <property type="match status" value="1"/>
</dbReference>
<dbReference type="InterPro" id="IPR033388">
    <property type="entry name" value="BAF250_C"/>
</dbReference>
<dbReference type="GO" id="GO:0035060">
    <property type="term" value="C:brahma complex"/>
    <property type="evidence" value="ECO:0007669"/>
    <property type="project" value="InterPro"/>
</dbReference>
<feature type="compositionally biased region" description="Polar residues" evidence="4">
    <location>
        <begin position="432"/>
        <end position="442"/>
    </location>
</feature>
<dbReference type="PANTHER" id="PTHR12656">
    <property type="entry name" value="BRG-1 ASSOCIATED FACTOR 250 BAF250"/>
    <property type="match status" value="1"/>
</dbReference>
<feature type="compositionally biased region" description="Basic and acidic residues" evidence="4">
    <location>
        <begin position="644"/>
        <end position="657"/>
    </location>
</feature>
<dbReference type="Gene3D" id="1.10.150.60">
    <property type="entry name" value="ARID DNA-binding domain"/>
    <property type="match status" value="1"/>
</dbReference>
<dbReference type="PANTHER" id="PTHR12656:SF5">
    <property type="entry name" value="TRITHORAX GROUP PROTEIN OSA"/>
    <property type="match status" value="1"/>
</dbReference>
<feature type="compositionally biased region" description="Basic and acidic residues" evidence="4">
    <location>
        <begin position="626"/>
        <end position="637"/>
    </location>
</feature>
<sequence length="1151" mass="130341">MSNGALPQKWNTHTQPLPNTPALNSSGIEPQLAIQQNIYKNHKDISHAKQKPPDYYQYPHPRQPYPSYMYPQAPYDLSPYHIGSPAMQRRPNPEWSQWGQEMTPMVETMPSGVPQQEQTWPNEWGHHHPIYPHMYGPMYRGNTYPGMQRDIKQAAGPIPHNMSPHHMNNQNMSPMRTLQAPRSNLSQTNSDFPSFPNPPNTPHLSPPPVPFGMARTPTPSIPDLHSQGSKNSCLSTPQTPFRYPSIETGSFSREEAASLPRQHSTPSHLTVNTPPSLLSTPKRGPGRKKIDSSLPFEQWILDHGLYPEYQKEQGREGQEFYYQLMHYLYEAQGGVYATPTRVPSVGGEEVNLFRLHRVVESHGGIKQVCEKKEWKQIFQFFNYQSKGAAGIKALKQIYLRWLLPFISHKRGEPIEPILELCRSATRTRKQQNCHSDTLSVTSPAPPSEESQDIPESPGSLISGMSSPSKLTRDRPTPCATLEDRPTSSDIKPFQLEEDTPHLPQTFKSDPLSFLDSTSPPYMPNRSKNQGLDILKPPKIKQEHSIPDGIEPHSNPYQYYTSMYPHIPQESYHVMPPKHPYTSRLMHSMIQSQRWSSPHKQEDWGYVPPRATPSTDTSRTQPAPAVHEPKSRVPRDKPVIPSSEVLDKPHVTQKRPSDLARGGVEYSTPIIRKRKKQPPNQSMTDPFRLTMALRSGVLTDTAWALDYLTILLNHNGTRDLYNLTNAHGLLDALVACWVKCLSDIFPGEIVALPEAESKLELTPLADEDLPVELRNVTQQNHTTLPILETPLGSKVTTTGTNNTSADSPDVEDEVVRPLDNVVFLHTTHETQCGHMAICISNLIRCLSFIPGNHMVLSKHTSLLSLIGHLLLLKHQHPEALCLSNRTEDSSDIFDTLEDTCDTSEYVLEANKCEWWWSYLENVREDIFVVLCNVAGALEFSLYPSSVTQRLLNSLIHWLICPSSMCHDPLPPLSNTTWLSPKRLVLESLSKLSVLPANVDYILATPVKQLTELIKELSKWSINKKDVIARQFVFMLLFNLCGTPDLCPHYVIARQTPILQVLMECIEMQPPNQRSNKLSTFQEELAFSLALKKRAGWTLIRLSTHPENHPLFLELQPRLLAIACHTAETLDTFKNDPHMRQIVLEIISNLNKD</sequence>
<feature type="domain" description="ARID" evidence="5">
    <location>
        <begin position="314"/>
        <end position="410"/>
    </location>
</feature>
<feature type="compositionally biased region" description="Polar residues" evidence="4">
    <location>
        <begin position="611"/>
        <end position="620"/>
    </location>
</feature>
<dbReference type="Pfam" id="PF12031">
    <property type="entry name" value="BAF250_C"/>
    <property type="match status" value="1"/>
</dbReference>
<dbReference type="GO" id="GO:0003677">
    <property type="term" value="F:DNA binding"/>
    <property type="evidence" value="ECO:0007669"/>
    <property type="project" value="InterPro"/>
</dbReference>
<dbReference type="GO" id="GO:0006338">
    <property type="term" value="P:chromatin remodeling"/>
    <property type="evidence" value="ECO:0007669"/>
    <property type="project" value="InterPro"/>
</dbReference>
<dbReference type="InterPro" id="IPR001606">
    <property type="entry name" value="ARID_dom"/>
</dbReference>
<dbReference type="CDD" id="cd16100">
    <property type="entry name" value="ARID"/>
    <property type="match status" value="1"/>
</dbReference>
<evidence type="ECO:0000313" key="7">
    <source>
        <dbReference type="Proteomes" id="UP001165289"/>
    </source>
</evidence>
<dbReference type="AlphaFoldDB" id="A0AAV7K4X6"/>
<comment type="caution">
    <text evidence="6">The sequence shown here is derived from an EMBL/GenBank/DDBJ whole genome shotgun (WGS) entry which is preliminary data.</text>
</comment>
<name>A0AAV7K4X6_9METZ</name>
<evidence type="ECO:0000256" key="4">
    <source>
        <dbReference type="SAM" id="MobiDB-lite"/>
    </source>
</evidence>
<evidence type="ECO:0000259" key="5">
    <source>
        <dbReference type="PROSITE" id="PS51011"/>
    </source>
</evidence>
<feature type="compositionally biased region" description="Basic and acidic residues" evidence="4">
    <location>
        <begin position="470"/>
        <end position="486"/>
    </location>
</feature>
<feature type="region of interest" description="Disordered" evidence="4">
    <location>
        <begin position="179"/>
        <end position="289"/>
    </location>
</feature>
<dbReference type="EMBL" id="JAKMXF010000144">
    <property type="protein sequence ID" value="KAI6656294.1"/>
    <property type="molecule type" value="Genomic_DNA"/>
</dbReference>
<dbReference type="GO" id="GO:0031491">
    <property type="term" value="F:nucleosome binding"/>
    <property type="evidence" value="ECO:0007669"/>
    <property type="project" value="TreeGrafter"/>
</dbReference>
<comment type="subcellular location">
    <subcellularLocation>
        <location evidence="1">Nucleus</location>
    </subcellularLocation>
</comment>
<protein>
    <submittedName>
        <fullName evidence="6">Trithorax group protein osa isoform X4</fullName>
    </submittedName>
</protein>
<dbReference type="SUPFAM" id="SSF46774">
    <property type="entry name" value="ARID-like"/>
    <property type="match status" value="1"/>
</dbReference>
<keyword evidence="2" id="KW-0597">Phosphoprotein</keyword>
<evidence type="ECO:0000256" key="2">
    <source>
        <dbReference type="ARBA" id="ARBA00022553"/>
    </source>
</evidence>
<dbReference type="GO" id="GO:0016514">
    <property type="term" value="C:SWI/SNF complex"/>
    <property type="evidence" value="ECO:0007669"/>
    <property type="project" value="InterPro"/>
</dbReference>
<dbReference type="SMART" id="SM00501">
    <property type="entry name" value="BRIGHT"/>
    <property type="match status" value="1"/>
</dbReference>
<feature type="compositionally biased region" description="Polar residues" evidence="4">
    <location>
        <begin position="226"/>
        <end position="239"/>
    </location>
</feature>
<keyword evidence="7" id="KW-1185">Reference proteome</keyword>
<feature type="region of interest" description="Disordered" evidence="4">
    <location>
        <begin position="1"/>
        <end position="26"/>
    </location>
</feature>
<dbReference type="InterPro" id="IPR021906">
    <property type="entry name" value="BAF250/Osa"/>
</dbReference>
<feature type="compositionally biased region" description="Polar residues" evidence="4">
    <location>
        <begin position="261"/>
        <end position="279"/>
    </location>
</feature>
<reference evidence="6 7" key="1">
    <citation type="journal article" date="2023" name="BMC Biol.">
        <title>The compact genome of the sponge Oopsacas minuta (Hexactinellida) is lacking key metazoan core genes.</title>
        <authorList>
            <person name="Santini S."/>
            <person name="Schenkelaars Q."/>
            <person name="Jourda C."/>
            <person name="Duchesne M."/>
            <person name="Belahbib H."/>
            <person name="Rocher C."/>
            <person name="Selva M."/>
            <person name="Riesgo A."/>
            <person name="Vervoort M."/>
            <person name="Leys S.P."/>
            <person name="Kodjabachian L."/>
            <person name="Le Bivic A."/>
            <person name="Borchiellini C."/>
            <person name="Claverie J.M."/>
            <person name="Renard E."/>
        </authorList>
    </citation>
    <scope>NUCLEOTIDE SEQUENCE [LARGE SCALE GENOMIC DNA]</scope>
    <source>
        <strain evidence="6">SPO-2</strain>
    </source>
</reference>